<keyword evidence="6 11" id="KW-0547">Nucleotide-binding</keyword>
<protein>
    <recommendedName>
        <fullName evidence="11">Glutamate--tRNA ligase</fullName>
        <ecNumber evidence="11">6.1.1.17</ecNumber>
    </recommendedName>
    <alternativeName>
        <fullName evidence="11">Glutamyl-tRNA synthetase</fullName>
        <shortName evidence="11">GluRS</shortName>
    </alternativeName>
</protein>
<dbReference type="InterPro" id="IPR020751">
    <property type="entry name" value="aa-tRNA-synth_I_codon-bd_sub2"/>
</dbReference>
<dbReference type="HAMAP" id="MF_00022">
    <property type="entry name" value="Glu_tRNA_synth_type1"/>
    <property type="match status" value="1"/>
</dbReference>
<dbReference type="InterPro" id="IPR004527">
    <property type="entry name" value="Glu-tRNA-ligase_bac/mito"/>
</dbReference>
<evidence type="ECO:0000313" key="14">
    <source>
        <dbReference type="EMBL" id="VEU78011.1"/>
    </source>
</evidence>
<proteinExistence type="inferred from homology"/>
<dbReference type="GO" id="GO:0005524">
    <property type="term" value="F:ATP binding"/>
    <property type="evidence" value="ECO:0007669"/>
    <property type="project" value="UniProtKB-UniRule"/>
</dbReference>
<dbReference type="Gene3D" id="3.40.50.620">
    <property type="entry name" value="HUPs"/>
    <property type="match status" value="1"/>
</dbReference>
<evidence type="ECO:0000256" key="2">
    <source>
        <dbReference type="ARBA" id="ARBA00007894"/>
    </source>
</evidence>
<accession>A0A449B9Z7</accession>
<feature type="domain" description="Glutamyl/glutaminyl-tRNA synthetase class Ib catalytic" evidence="12">
    <location>
        <begin position="4"/>
        <end position="324"/>
    </location>
</feature>
<dbReference type="PROSITE" id="PS00178">
    <property type="entry name" value="AA_TRNA_LIGASE_I"/>
    <property type="match status" value="1"/>
</dbReference>
<keyword evidence="9 11" id="KW-0030">Aminoacyl-tRNA synthetase</keyword>
<dbReference type="EMBL" id="LR215043">
    <property type="protein sequence ID" value="VEU78011.1"/>
    <property type="molecule type" value="Genomic_DNA"/>
</dbReference>
<sequence>MLKKIRTRYAPSPTGYLHIGGARTALFCYLFAKHFGGDFIFRLEDTDVKREVVGGEKSQLDNLAWLGIVPDESPLHPNPLCGKYRQSEKLGRYREIALELINRGLAYKAYDTSEELEIQKAESDAKGIPSFRYDRNWLKISDAEKAKREEQGAYSIRFAMPKNKSFGWNDIVRGEISFDSSDIGDWVIQKSDGYPTYNFAVVVDDHDMAITNVLRGEEHITNTPKQLAIYEALGWEPTQFGHLTIITNMEGKKLSKRDTSLKQFIEDYRNEGYSPVAIFNFLALLGWTEANARELMSKEELITSFDPARFSKSPSKFDIQKMQWFSKQYFKQIDLNELLCALTLPETAWNKLFVETYRESVYTIKQLKEYLDLYLTPLSSDDSIKAQLTTDEVELVKTNWNTVEVFVNHLNAVSFTVENIQNAINETAKLTGKKGKNLFMPIRLATTYHSHGPELAKAIYLYGEERVKARLKKWS</sequence>
<evidence type="ECO:0000256" key="10">
    <source>
        <dbReference type="ARBA" id="ARBA00048351"/>
    </source>
</evidence>
<dbReference type="InterPro" id="IPR001412">
    <property type="entry name" value="aa-tRNA-synth_I_CS"/>
</dbReference>
<dbReference type="Gene3D" id="1.10.10.350">
    <property type="match status" value="1"/>
</dbReference>
<evidence type="ECO:0000256" key="9">
    <source>
        <dbReference type="ARBA" id="ARBA00023146"/>
    </source>
</evidence>
<dbReference type="InterPro" id="IPR045462">
    <property type="entry name" value="aa-tRNA-synth_I_cd-bd"/>
</dbReference>
<comment type="catalytic activity">
    <reaction evidence="10 11">
        <text>tRNA(Glu) + L-glutamate + ATP = L-glutamyl-tRNA(Glu) + AMP + diphosphate</text>
        <dbReference type="Rhea" id="RHEA:23540"/>
        <dbReference type="Rhea" id="RHEA-COMP:9663"/>
        <dbReference type="Rhea" id="RHEA-COMP:9680"/>
        <dbReference type="ChEBI" id="CHEBI:29985"/>
        <dbReference type="ChEBI" id="CHEBI:30616"/>
        <dbReference type="ChEBI" id="CHEBI:33019"/>
        <dbReference type="ChEBI" id="CHEBI:78442"/>
        <dbReference type="ChEBI" id="CHEBI:78520"/>
        <dbReference type="ChEBI" id="CHEBI:456215"/>
        <dbReference type="EC" id="6.1.1.17"/>
    </reaction>
</comment>
<dbReference type="AlphaFoldDB" id="A0A449B9Z7"/>
<comment type="function">
    <text evidence="11">Catalyzes the attachment of glutamate to tRNA(Glu) in a two-step reaction: glutamate is first activated by ATP to form Glu-AMP and then transferred to the acceptor end of tRNA(Glu).</text>
</comment>
<evidence type="ECO:0000313" key="15">
    <source>
        <dbReference type="Proteomes" id="UP000290876"/>
    </source>
</evidence>
<keyword evidence="8 11" id="KW-0648">Protein biosynthesis</keyword>
<dbReference type="KEGG" id="mcob:NCTC10184_00228"/>
<dbReference type="EC" id="6.1.1.17" evidence="11"/>
<organism evidence="14 15">
    <name type="scientific">Mycoplasmopsis columbinasalis</name>
    <dbReference type="NCBI Taxonomy" id="114880"/>
    <lineage>
        <taxon>Bacteria</taxon>
        <taxon>Bacillati</taxon>
        <taxon>Mycoplasmatota</taxon>
        <taxon>Mycoplasmoidales</taxon>
        <taxon>Metamycoplasmataceae</taxon>
        <taxon>Mycoplasmopsis</taxon>
    </lineage>
</organism>
<feature type="short sequence motif" description="'HIGH' region" evidence="11">
    <location>
        <begin position="11"/>
        <end position="21"/>
    </location>
</feature>
<dbReference type="Proteomes" id="UP000290876">
    <property type="component" value="Chromosome"/>
</dbReference>
<dbReference type="SUPFAM" id="SSF48163">
    <property type="entry name" value="An anticodon-binding domain of class I aminoacyl-tRNA synthetases"/>
    <property type="match status" value="1"/>
</dbReference>
<dbReference type="GO" id="GO:0000049">
    <property type="term" value="F:tRNA binding"/>
    <property type="evidence" value="ECO:0007669"/>
    <property type="project" value="InterPro"/>
</dbReference>
<dbReference type="GO" id="GO:0008270">
    <property type="term" value="F:zinc ion binding"/>
    <property type="evidence" value="ECO:0007669"/>
    <property type="project" value="InterPro"/>
</dbReference>
<evidence type="ECO:0000259" key="13">
    <source>
        <dbReference type="Pfam" id="PF19269"/>
    </source>
</evidence>
<keyword evidence="7 11" id="KW-0067">ATP-binding</keyword>
<dbReference type="InterPro" id="IPR049940">
    <property type="entry name" value="GluQ/Sye"/>
</dbReference>
<dbReference type="InterPro" id="IPR014729">
    <property type="entry name" value="Rossmann-like_a/b/a_fold"/>
</dbReference>
<dbReference type="SUPFAM" id="SSF52374">
    <property type="entry name" value="Nucleotidylyl transferase"/>
    <property type="match status" value="1"/>
</dbReference>
<feature type="binding site" evidence="11">
    <location>
        <position position="256"/>
    </location>
    <ligand>
        <name>ATP</name>
        <dbReference type="ChEBI" id="CHEBI:30616"/>
    </ligand>
</feature>
<dbReference type="GO" id="GO:0006424">
    <property type="term" value="P:glutamyl-tRNA aminoacylation"/>
    <property type="evidence" value="ECO:0007669"/>
    <property type="project" value="UniProtKB-UniRule"/>
</dbReference>
<comment type="caution">
    <text evidence="11">Lacks conserved residue(s) required for the propagation of feature annotation.</text>
</comment>
<keyword evidence="5 11" id="KW-0436">Ligase</keyword>
<dbReference type="InterPro" id="IPR020058">
    <property type="entry name" value="Glu/Gln-tRNA-synth_Ib_cat-dom"/>
</dbReference>
<dbReference type="GO" id="GO:0004818">
    <property type="term" value="F:glutamate-tRNA ligase activity"/>
    <property type="evidence" value="ECO:0007669"/>
    <property type="project" value="UniProtKB-UniRule"/>
</dbReference>
<reference evidence="14 15" key="1">
    <citation type="submission" date="2019-01" db="EMBL/GenBank/DDBJ databases">
        <authorList>
            <consortium name="Pathogen Informatics"/>
        </authorList>
    </citation>
    <scope>NUCLEOTIDE SEQUENCE [LARGE SCALE GENOMIC DNA]</scope>
    <source>
        <strain evidence="14 15">NCTC10184</strain>
    </source>
</reference>
<keyword evidence="4 11" id="KW-0963">Cytoplasm</keyword>
<evidence type="ECO:0000256" key="5">
    <source>
        <dbReference type="ARBA" id="ARBA00022598"/>
    </source>
</evidence>
<dbReference type="Pfam" id="PF19269">
    <property type="entry name" value="Anticodon_2"/>
    <property type="match status" value="1"/>
</dbReference>
<feature type="domain" description="Aminoacyl-tRNA synthetase class I anticodon-binding" evidence="13">
    <location>
        <begin position="343"/>
        <end position="473"/>
    </location>
</feature>
<evidence type="ECO:0000256" key="3">
    <source>
        <dbReference type="ARBA" id="ARBA00011245"/>
    </source>
</evidence>
<dbReference type="InterPro" id="IPR033910">
    <property type="entry name" value="GluRS_core"/>
</dbReference>
<dbReference type="GO" id="GO:0005829">
    <property type="term" value="C:cytosol"/>
    <property type="evidence" value="ECO:0007669"/>
    <property type="project" value="TreeGrafter"/>
</dbReference>
<dbReference type="PRINTS" id="PR00987">
    <property type="entry name" value="TRNASYNTHGLU"/>
</dbReference>
<dbReference type="PANTHER" id="PTHR43311">
    <property type="entry name" value="GLUTAMATE--TRNA LIGASE"/>
    <property type="match status" value="1"/>
</dbReference>
<evidence type="ECO:0000256" key="7">
    <source>
        <dbReference type="ARBA" id="ARBA00022840"/>
    </source>
</evidence>
<comment type="subcellular location">
    <subcellularLocation>
        <location evidence="1 11">Cytoplasm</location>
    </subcellularLocation>
</comment>
<comment type="similarity">
    <text evidence="2 11">Belongs to the class-I aminoacyl-tRNA synthetase family. Glutamate--tRNA ligase type 1 subfamily.</text>
</comment>
<evidence type="ECO:0000256" key="11">
    <source>
        <dbReference type="HAMAP-Rule" id="MF_00022"/>
    </source>
</evidence>
<dbReference type="Pfam" id="PF00749">
    <property type="entry name" value="tRNA-synt_1c"/>
    <property type="match status" value="1"/>
</dbReference>
<dbReference type="InterPro" id="IPR000924">
    <property type="entry name" value="Glu/Gln-tRNA-synth"/>
</dbReference>
<evidence type="ECO:0000256" key="1">
    <source>
        <dbReference type="ARBA" id="ARBA00004496"/>
    </source>
</evidence>
<dbReference type="NCBIfam" id="TIGR00464">
    <property type="entry name" value="gltX_bact"/>
    <property type="match status" value="1"/>
</dbReference>
<feature type="short sequence motif" description="'KMSKS' region" evidence="11">
    <location>
        <begin position="253"/>
        <end position="257"/>
    </location>
</feature>
<dbReference type="FunFam" id="3.40.50.620:FF:000007">
    <property type="entry name" value="Glutamate--tRNA ligase"/>
    <property type="match status" value="1"/>
</dbReference>
<evidence type="ECO:0000259" key="12">
    <source>
        <dbReference type="Pfam" id="PF00749"/>
    </source>
</evidence>
<comment type="subunit">
    <text evidence="3 11">Monomer.</text>
</comment>
<dbReference type="PANTHER" id="PTHR43311:SF2">
    <property type="entry name" value="GLUTAMATE--TRNA LIGASE, MITOCHONDRIAL-RELATED"/>
    <property type="match status" value="1"/>
</dbReference>
<keyword evidence="15" id="KW-1185">Reference proteome</keyword>
<dbReference type="InterPro" id="IPR008925">
    <property type="entry name" value="aa_tRNA-synth_I_cd-bd_sf"/>
</dbReference>
<evidence type="ECO:0000256" key="8">
    <source>
        <dbReference type="ARBA" id="ARBA00022917"/>
    </source>
</evidence>
<gene>
    <name evidence="11 14" type="primary">gltX</name>
    <name evidence="14" type="ORF">NCTC10184_00228</name>
</gene>
<dbReference type="CDD" id="cd00808">
    <property type="entry name" value="GluRS_core"/>
    <property type="match status" value="1"/>
</dbReference>
<evidence type="ECO:0000256" key="4">
    <source>
        <dbReference type="ARBA" id="ARBA00022490"/>
    </source>
</evidence>
<name>A0A449B9Z7_9BACT</name>
<evidence type="ECO:0000256" key="6">
    <source>
        <dbReference type="ARBA" id="ARBA00022741"/>
    </source>
</evidence>